<evidence type="ECO:0000256" key="9">
    <source>
        <dbReference type="ARBA" id="ARBA00047325"/>
    </source>
</evidence>
<evidence type="ECO:0000256" key="21">
    <source>
        <dbReference type="ARBA" id="ARBA00049188"/>
    </source>
</evidence>
<comment type="catalytic activity">
    <reaction evidence="18">
        <text>prostaglandin E2 + NAD(+) = 15-oxoprostaglandin E2 + NADH + H(+)</text>
        <dbReference type="Rhea" id="RHEA:11876"/>
        <dbReference type="ChEBI" id="CHEBI:15378"/>
        <dbReference type="ChEBI" id="CHEBI:57400"/>
        <dbReference type="ChEBI" id="CHEBI:57540"/>
        <dbReference type="ChEBI" id="CHEBI:57945"/>
        <dbReference type="ChEBI" id="CHEBI:606564"/>
        <dbReference type="EC" id="1.1.1.141"/>
    </reaction>
    <physiologicalReaction direction="left-to-right" evidence="18">
        <dbReference type="Rhea" id="RHEA:11877"/>
    </physiologicalReaction>
</comment>
<dbReference type="GO" id="GO:0047034">
    <property type="term" value="F:15-hydroxyicosatetraenoate dehydrogenase activity"/>
    <property type="evidence" value="ECO:0007669"/>
    <property type="project" value="UniProtKB-EC"/>
</dbReference>
<reference evidence="24" key="1">
    <citation type="submission" date="2025-08" db="UniProtKB">
        <authorList>
            <consortium name="RefSeq"/>
        </authorList>
    </citation>
    <scope>IDENTIFICATION</scope>
    <source>
        <tissue evidence="24">Gonads</tissue>
    </source>
</reference>
<evidence type="ECO:0000256" key="2">
    <source>
        <dbReference type="ARBA" id="ARBA00023002"/>
    </source>
</evidence>
<evidence type="ECO:0000256" key="6">
    <source>
        <dbReference type="ARBA" id="ARBA00041812"/>
    </source>
</evidence>
<dbReference type="Proteomes" id="UP000085678">
    <property type="component" value="Unplaced"/>
</dbReference>
<dbReference type="RefSeq" id="XP_013379213.1">
    <property type="nucleotide sequence ID" value="XM_013523759.2"/>
</dbReference>
<comment type="catalytic activity">
    <reaction evidence="11">
        <text>14-hydroxy-(4Z,7Z,10Z,12E,16Z,19Z)-docosahexaenoate + NAD(+) = 14-oxo-(4Z,7Z,10Z,12E,16Z,19Z)-docosahexaenoate + NADH + H(+)</text>
        <dbReference type="Rhea" id="RHEA:48952"/>
        <dbReference type="ChEBI" id="CHEBI:15378"/>
        <dbReference type="ChEBI" id="CHEBI:57540"/>
        <dbReference type="ChEBI" id="CHEBI:57945"/>
        <dbReference type="ChEBI" id="CHEBI:90866"/>
        <dbReference type="ChEBI" id="CHEBI:90867"/>
    </reaction>
    <physiologicalReaction direction="left-to-right" evidence="11">
        <dbReference type="Rhea" id="RHEA:48953"/>
    </physiologicalReaction>
</comment>
<dbReference type="PROSITE" id="PS00061">
    <property type="entry name" value="ADH_SHORT"/>
    <property type="match status" value="1"/>
</dbReference>
<comment type="similarity">
    <text evidence="1 22">Belongs to the short-chain dehydrogenases/reductases (SDR) family.</text>
</comment>
<name>A0A1S3GZN5_LINAN</name>
<evidence type="ECO:0000256" key="11">
    <source>
        <dbReference type="ARBA" id="ARBA00048008"/>
    </source>
</evidence>
<dbReference type="InterPro" id="IPR020904">
    <property type="entry name" value="Sc_DH/Rdtase_CS"/>
</dbReference>
<dbReference type="OrthoDB" id="37659at2759"/>
<gene>
    <name evidence="24" type="primary">LOC106150775</name>
</gene>
<evidence type="ECO:0000256" key="14">
    <source>
        <dbReference type="ARBA" id="ARBA00048170"/>
    </source>
</evidence>
<dbReference type="EC" id="1.1.1.232" evidence="4"/>
<dbReference type="InterPro" id="IPR002347">
    <property type="entry name" value="SDR_fam"/>
</dbReference>
<comment type="catalytic activity">
    <reaction evidence="21">
        <text>resolvin E1 + NAD(+) = 18-oxo-resolvin E1 + NADH + H(+)</text>
        <dbReference type="Rhea" id="RHEA:49244"/>
        <dbReference type="ChEBI" id="CHEBI:15378"/>
        <dbReference type="ChEBI" id="CHEBI:57540"/>
        <dbReference type="ChEBI" id="CHEBI:57945"/>
        <dbReference type="ChEBI" id="CHEBI:91000"/>
        <dbReference type="ChEBI" id="CHEBI:91001"/>
    </reaction>
    <physiologicalReaction direction="left-to-right" evidence="21">
        <dbReference type="Rhea" id="RHEA:49245"/>
    </physiologicalReaction>
</comment>
<dbReference type="InterPro" id="IPR036291">
    <property type="entry name" value="NAD(P)-bd_dom_sf"/>
</dbReference>
<comment type="catalytic activity">
    <reaction evidence="12">
        <text>15-oxo-(5S,6R)-dihydroxy-(7E,9E,11Z)-eicosatrienoate + NADH + H(+) = (5S,6R,15S)-trihydroxy-(7E,9E,11Z)-eicosatrienoate + NAD(+)</text>
        <dbReference type="Rhea" id="RHEA:41596"/>
        <dbReference type="ChEBI" id="CHEBI:15378"/>
        <dbReference type="ChEBI" id="CHEBI:57540"/>
        <dbReference type="ChEBI" id="CHEBI:57945"/>
        <dbReference type="ChEBI" id="CHEBI:78325"/>
        <dbReference type="ChEBI" id="CHEBI:78329"/>
    </reaction>
    <physiologicalReaction direction="left-to-right" evidence="12">
        <dbReference type="Rhea" id="RHEA:41597"/>
    </physiologicalReaction>
</comment>
<comment type="catalytic activity">
    <reaction evidence="13">
        <text>(11R)-hydroxy-(5Z,8Z,12E,14Z)-eicosatetraenoate + NAD(+) = 11-oxo-(5Z,8Z,12E,14Z)-eicosatetraenoate + NADH + H(+)</text>
        <dbReference type="Rhea" id="RHEA:48640"/>
        <dbReference type="ChEBI" id="CHEBI:15378"/>
        <dbReference type="ChEBI" id="CHEBI:57540"/>
        <dbReference type="ChEBI" id="CHEBI:57945"/>
        <dbReference type="ChEBI" id="CHEBI:78836"/>
        <dbReference type="ChEBI" id="CHEBI:90697"/>
    </reaction>
    <physiologicalReaction direction="left-to-right" evidence="13">
        <dbReference type="Rhea" id="RHEA:48641"/>
    </physiologicalReaction>
</comment>
<protein>
    <recommendedName>
        <fullName evidence="5">15-hydroxyprostaglandin dehydrogenase [NAD(+)]</fullName>
        <ecNumber evidence="3">1.1.1.141</ecNumber>
        <ecNumber evidence="4">1.1.1.232</ecNumber>
    </recommendedName>
    <alternativeName>
        <fullName evidence="7">Eicosanoid/docosanoid dehydrogenase [NAD(+)]</fullName>
    </alternativeName>
    <alternativeName>
        <fullName evidence="6">Prostaglandin dehydrogenase 1</fullName>
    </alternativeName>
</protein>
<comment type="catalytic activity">
    <reaction evidence="19">
        <text>resolvin D2 + NAD(+) = 16-oxoresolvin D2 + NADH + H(+)</text>
        <dbReference type="Rhea" id="RHEA:53588"/>
        <dbReference type="ChEBI" id="CHEBI:15378"/>
        <dbReference type="ChEBI" id="CHEBI:57540"/>
        <dbReference type="ChEBI" id="CHEBI:57945"/>
        <dbReference type="ChEBI" id="CHEBI:133367"/>
        <dbReference type="ChEBI" id="CHEBI:137498"/>
    </reaction>
    <physiologicalReaction direction="left-to-right" evidence="19">
        <dbReference type="Rhea" id="RHEA:53589"/>
    </physiologicalReaction>
</comment>
<evidence type="ECO:0000256" key="13">
    <source>
        <dbReference type="ARBA" id="ARBA00048144"/>
    </source>
</evidence>
<evidence type="ECO:0000256" key="7">
    <source>
        <dbReference type="ARBA" id="ARBA00042026"/>
    </source>
</evidence>
<comment type="catalytic activity">
    <reaction evidence="9">
        <text>prostaglandin E1 + NAD(+) = 15-oxoprostaglandin E1 + NADH + H(+)</text>
        <dbReference type="Rhea" id="RHEA:16477"/>
        <dbReference type="ChEBI" id="CHEBI:15378"/>
        <dbReference type="ChEBI" id="CHEBI:57397"/>
        <dbReference type="ChEBI" id="CHEBI:57401"/>
        <dbReference type="ChEBI" id="CHEBI:57540"/>
        <dbReference type="ChEBI" id="CHEBI:57945"/>
    </reaction>
    <physiologicalReaction direction="left-to-right" evidence="9">
        <dbReference type="Rhea" id="RHEA:16478"/>
    </physiologicalReaction>
</comment>
<keyword evidence="23" id="KW-1185">Reference proteome</keyword>
<evidence type="ECO:0000256" key="15">
    <source>
        <dbReference type="ARBA" id="ARBA00048393"/>
    </source>
</evidence>
<dbReference type="EC" id="1.1.1.141" evidence="3"/>
<evidence type="ECO:0000256" key="8">
    <source>
        <dbReference type="ARBA" id="ARBA00045705"/>
    </source>
</evidence>
<dbReference type="SUPFAM" id="SSF51735">
    <property type="entry name" value="NAD(P)-binding Rossmann-fold domains"/>
    <property type="match status" value="1"/>
</dbReference>
<organism evidence="23 24">
    <name type="scientific">Lingula anatina</name>
    <name type="common">Brachiopod</name>
    <name type="synonym">Lingula unguis</name>
    <dbReference type="NCBI Taxonomy" id="7574"/>
    <lineage>
        <taxon>Eukaryota</taxon>
        <taxon>Metazoa</taxon>
        <taxon>Spiralia</taxon>
        <taxon>Lophotrochozoa</taxon>
        <taxon>Brachiopoda</taxon>
        <taxon>Linguliformea</taxon>
        <taxon>Lingulata</taxon>
        <taxon>Lingulida</taxon>
        <taxon>Linguloidea</taxon>
        <taxon>Lingulidae</taxon>
        <taxon>Lingula</taxon>
    </lineage>
</organism>
<comment type="catalytic activity">
    <reaction evidence="17">
        <text>prostaglandin A1 + NAD(+) = 15-oxo-prostaglandin A1 + NADH + H(+)</text>
        <dbReference type="Rhea" id="RHEA:41263"/>
        <dbReference type="ChEBI" id="CHEBI:15378"/>
        <dbReference type="ChEBI" id="CHEBI:57398"/>
        <dbReference type="ChEBI" id="CHEBI:57540"/>
        <dbReference type="ChEBI" id="CHEBI:57945"/>
        <dbReference type="ChEBI" id="CHEBI:85072"/>
    </reaction>
    <physiologicalReaction direction="left-to-right" evidence="17">
        <dbReference type="Rhea" id="RHEA:41264"/>
    </physiologicalReaction>
</comment>
<evidence type="ECO:0000256" key="16">
    <source>
        <dbReference type="ARBA" id="ARBA00048535"/>
    </source>
</evidence>
<comment type="catalytic activity">
    <reaction evidence="10">
        <text>resolvin D1 + NAD(+) = 8-oxoresolvin D1 + NADH + H(+)</text>
        <dbReference type="Rhea" id="RHEA:50124"/>
        <dbReference type="ChEBI" id="CHEBI:15378"/>
        <dbReference type="ChEBI" id="CHEBI:57540"/>
        <dbReference type="ChEBI" id="CHEBI:57945"/>
        <dbReference type="ChEBI" id="CHEBI:132079"/>
        <dbReference type="ChEBI" id="CHEBI:132080"/>
    </reaction>
    <physiologicalReaction direction="left-to-right" evidence="10">
        <dbReference type="Rhea" id="RHEA:50125"/>
    </physiologicalReaction>
</comment>
<dbReference type="GO" id="GO:0016404">
    <property type="term" value="F:15-hydroxyprostaglandin dehydrogenase (NAD+) activity"/>
    <property type="evidence" value="ECO:0007669"/>
    <property type="project" value="UniProtKB-EC"/>
</dbReference>
<dbReference type="PANTHER" id="PTHR44229:SF4">
    <property type="entry name" value="15-HYDROXYPROSTAGLANDIN DEHYDROGENASE [NAD(+)]"/>
    <property type="match status" value="1"/>
</dbReference>
<dbReference type="Pfam" id="PF00106">
    <property type="entry name" value="adh_short"/>
    <property type="match status" value="1"/>
</dbReference>
<proteinExistence type="inferred from homology"/>
<dbReference type="CDD" id="cd05323">
    <property type="entry name" value="ADH_SDR_c_like"/>
    <property type="match status" value="1"/>
</dbReference>
<accession>A0A1S3GZN5</accession>
<keyword evidence="2" id="KW-0560">Oxidoreductase</keyword>
<evidence type="ECO:0000256" key="3">
    <source>
        <dbReference type="ARBA" id="ARBA00038968"/>
    </source>
</evidence>
<evidence type="ECO:0000256" key="1">
    <source>
        <dbReference type="ARBA" id="ARBA00006484"/>
    </source>
</evidence>
<evidence type="ECO:0000313" key="24">
    <source>
        <dbReference type="RefSeq" id="XP_013379213.1"/>
    </source>
</evidence>
<dbReference type="PRINTS" id="PR00080">
    <property type="entry name" value="SDRFAMILY"/>
</dbReference>
<dbReference type="GO" id="GO:0005737">
    <property type="term" value="C:cytoplasm"/>
    <property type="evidence" value="ECO:0007669"/>
    <property type="project" value="TreeGrafter"/>
</dbReference>
<dbReference type="PRINTS" id="PR00081">
    <property type="entry name" value="GDHRDH"/>
</dbReference>
<evidence type="ECO:0000256" key="17">
    <source>
        <dbReference type="ARBA" id="ARBA00048611"/>
    </source>
</evidence>
<dbReference type="GeneID" id="106150775"/>
<evidence type="ECO:0000313" key="23">
    <source>
        <dbReference type="Proteomes" id="UP000085678"/>
    </source>
</evidence>
<dbReference type="PANTHER" id="PTHR44229">
    <property type="entry name" value="15-HYDROXYPROSTAGLANDIN DEHYDROGENASE [NAD(+)]"/>
    <property type="match status" value="1"/>
</dbReference>
<dbReference type="FunFam" id="3.40.50.720:FF:000149">
    <property type="entry name" value="15-hydroxyprostaglandin dehydrogenase [NAD(+)]"/>
    <property type="match status" value="1"/>
</dbReference>
<evidence type="ECO:0000256" key="22">
    <source>
        <dbReference type="RuleBase" id="RU000363"/>
    </source>
</evidence>
<dbReference type="InParanoid" id="A0A1S3GZN5"/>
<evidence type="ECO:0000256" key="19">
    <source>
        <dbReference type="ARBA" id="ARBA00048921"/>
    </source>
</evidence>
<sequence length="264" mass="28873">MMMKFAGKVALITGGAQGLGRVFSEALIKRGAKVCMADIDDKTGLKTLAQFQQQYGKDSSTFVKCDVTNETEFKNAFRHTKQSLGGLDILCNNAGIVNEIDWRKTIDINLIAVMTGTYLGLEAMRKDRGGNGGVIINVASVAGIISISEGPSYTASKFGVVGFSKAIGEDINYPTHQVRVNCLCPTFADTPILHGSDKKVTKSNHYKLYKKRIELLGVMDPQRVGDAFIQLLEDESQNGSVLTVTRDQIRYKKYPPPLTLTSKL</sequence>
<dbReference type="KEGG" id="lak:106150775"/>
<comment type="catalytic activity">
    <reaction evidence="15">
        <text>resolvin D2 + NAD(+) = 7-oxoresolvin D2 + NADH + H(+)</text>
        <dbReference type="Rhea" id="RHEA:53584"/>
        <dbReference type="ChEBI" id="CHEBI:15378"/>
        <dbReference type="ChEBI" id="CHEBI:57540"/>
        <dbReference type="ChEBI" id="CHEBI:57945"/>
        <dbReference type="ChEBI" id="CHEBI:133367"/>
        <dbReference type="ChEBI" id="CHEBI:137497"/>
    </reaction>
    <physiologicalReaction direction="left-to-right" evidence="15">
        <dbReference type="Rhea" id="RHEA:53585"/>
    </physiologicalReaction>
</comment>
<dbReference type="FunCoup" id="A0A1S3GZN5">
    <property type="interactions" value="161"/>
</dbReference>
<comment type="catalytic activity">
    <reaction evidence="20">
        <text>(15S)-hydroxy-(5Z,8Z,11Z,13E)-eicosatetraenoate + NAD(+) = 15-oxo-(5Z,8Z,11Z,13E)-eicosatetraenoate + NADH + H(+)</text>
        <dbReference type="Rhea" id="RHEA:23260"/>
        <dbReference type="ChEBI" id="CHEBI:15378"/>
        <dbReference type="ChEBI" id="CHEBI:57409"/>
        <dbReference type="ChEBI" id="CHEBI:57410"/>
        <dbReference type="ChEBI" id="CHEBI:57540"/>
        <dbReference type="ChEBI" id="CHEBI:57945"/>
        <dbReference type="EC" id="1.1.1.232"/>
    </reaction>
    <physiologicalReaction direction="left-to-right" evidence="20">
        <dbReference type="Rhea" id="RHEA:23261"/>
    </physiologicalReaction>
</comment>
<comment type="catalytic activity">
    <reaction evidence="16">
        <text>lipoxin A4 + NAD(+) = 15-oxo-(5S,6R)-dihydroxy-(7E,9E,11Z,13E)-eicosatetraenoate + NADH + H(+)</text>
        <dbReference type="Rhea" id="RHEA:41572"/>
        <dbReference type="ChEBI" id="CHEBI:15378"/>
        <dbReference type="ChEBI" id="CHEBI:57540"/>
        <dbReference type="ChEBI" id="CHEBI:57945"/>
        <dbReference type="ChEBI" id="CHEBI:67026"/>
        <dbReference type="ChEBI" id="CHEBI:78311"/>
    </reaction>
    <physiologicalReaction direction="left-to-right" evidence="16">
        <dbReference type="Rhea" id="RHEA:41573"/>
    </physiologicalReaction>
</comment>
<evidence type="ECO:0000256" key="20">
    <source>
        <dbReference type="ARBA" id="ARBA00049151"/>
    </source>
</evidence>
<comment type="function">
    <text evidence="8">Catalyzes the NAD-dependent dehydrogenation (oxidation) of a broad array of hydroxylated polyunsaturated fatty acids (mainly eicosanoids and docosanoids, including prostaglandins, lipoxins and resolvins), yielding their corresponding keto (oxo) metabolites. Decreases the levels of the pro-proliferative prostaglandins such as prostaglandin E2 (whose activity is increased in cancer because of an increase in the expression of cyclooxygenase 2) and generates oxo-fatty acid products that can profoundly influence cell function by abrogating pro-inflammatory cytokine expression. Converts resolvins E1, D1 and D2 to their oxo products, which represents a mode of resolvin inactivation. Resolvin E1 plays important roles during the resolution phase of acute inflammation, while resolvins D1 and D2 have a unique role in obesity-induced adipose inflammation.</text>
</comment>
<dbReference type="AlphaFoldDB" id="A0A1S3GZN5"/>
<dbReference type="Gene3D" id="3.40.50.720">
    <property type="entry name" value="NAD(P)-binding Rossmann-like Domain"/>
    <property type="match status" value="1"/>
</dbReference>
<evidence type="ECO:0000256" key="12">
    <source>
        <dbReference type="ARBA" id="ARBA00048140"/>
    </source>
</evidence>
<comment type="catalytic activity">
    <reaction evidence="14">
        <text>resolvin D1 + NAD(+) = 17-oxoresolvin D1 + NADH + H(+)</text>
        <dbReference type="Rhea" id="RHEA:50128"/>
        <dbReference type="ChEBI" id="CHEBI:15378"/>
        <dbReference type="ChEBI" id="CHEBI:57540"/>
        <dbReference type="ChEBI" id="CHEBI:57945"/>
        <dbReference type="ChEBI" id="CHEBI:132079"/>
        <dbReference type="ChEBI" id="CHEBI:132081"/>
    </reaction>
    <physiologicalReaction direction="left-to-right" evidence="14">
        <dbReference type="Rhea" id="RHEA:50129"/>
    </physiologicalReaction>
</comment>
<evidence type="ECO:0000256" key="10">
    <source>
        <dbReference type="ARBA" id="ARBA00047672"/>
    </source>
</evidence>
<evidence type="ECO:0000256" key="4">
    <source>
        <dbReference type="ARBA" id="ARBA00039060"/>
    </source>
</evidence>
<evidence type="ECO:0000256" key="18">
    <source>
        <dbReference type="ARBA" id="ARBA00048739"/>
    </source>
</evidence>
<dbReference type="STRING" id="7574.A0A1S3GZN5"/>
<evidence type="ECO:0000256" key="5">
    <source>
        <dbReference type="ARBA" id="ARBA00040276"/>
    </source>
</evidence>